<reference evidence="2" key="1">
    <citation type="submission" date="2022-01" db="EMBL/GenBank/DDBJ databases">
        <title>Genome Sequence Resource for Two Populations of Ditylenchus destructor, the Migratory Endoparasitic Phytonematode.</title>
        <authorList>
            <person name="Zhang H."/>
            <person name="Lin R."/>
            <person name="Xie B."/>
        </authorList>
    </citation>
    <scope>NUCLEOTIDE SEQUENCE</scope>
    <source>
        <strain evidence="2">BazhouSP</strain>
    </source>
</reference>
<gene>
    <name evidence="2" type="ORF">DdX_15060</name>
</gene>
<comment type="caution">
    <text evidence="2">The sequence shown here is derived from an EMBL/GenBank/DDBJ whole genome shotgun (WGS) entry which is preliminary data.</text>
</comment>
<accession>A0AAD4MTD8</accession>
<name>A0AAD4MTD8_9BILA</name>
<protein>
    <submittedName>
        <fullName evidence="2">Uncharacterized protein</fullName>
    </submittedName>
</protein>
<sequence>MFAHKITDTTQTKEHLVTKILKFAGNKKNTLDAYKLPEYTVKNITNNVAFVFGIVFGLFVAVAVPVLWLKFGIKPYDNVSFCSANICFAVACIPFVVPDLITSIALIVVKLTNRFRWYIVALVSNGLLIVVRIFAVISFCSIRFDWLYCKVQDLGPFLGWSALVISALAFLIGLCILPAVFEVIIWQAYKESRTSTYDPEARNSTTMQDCKSECSLESSNYMNAMDVLALPKKTHSEKSTQCDFLSNVENQRLISSMAFYPYRLKPNRQNKCVQCSPMVDNAE</sequence>
<feature type="transmembrane region" description="Helical" evidence="1">
    <location>
        <begin position="88"/>
        <end position="108"/>
    </location>
</feature>
<feature type="transmembrane region" description="Helical" evidence="1">
    <location>
        <begin position="157"/>
        <end position="185"/>
    </location>
</feature>
<dbReference type="EMBL" id="JAKKPZ010000087">
    <property type="protein sequence ID" value="KAI1703125.1"/>
    <property type="molecule type" value="Genomic_DNA"/>
</dbReference>
<evidence type="ECO:0000313" key="2">
    <source>
        <dbReference type="EMBL" id="KAI1703125.1"/>
    </source>
</evidence>
<evidence type="ECO:0000313" key="3">
    <source>
        <dbReference type="Proteomes" id="UP001201812"/>
    </source>
</evidence>
<dbReference type="AlphaFoldDB" id="A0AAD4MTD8"/>
<feature type="transmembrane region" description="Helical" evidence="1">
    <location>
        <begin position="115"/>
        <end position="137"/>
    </location>
</feature>
<keyword evidence="1" id="KW-0472">Membrane</keyword>
<dbReference type="Proteomes" id="UP001201812">
    <property type="component" value="Unassembled WGS sequence"/>
</dbReference>
<organism evidence="2 3">
    <name type="scientific">Ditylenchus destructor</name>
    <dbReference type="NCBI Taxonomy" id="166010"/>
    <lineage>
        <taxon>Eukaryota</taxon>
        <taxon>Metazoa</taxon>
        <taxon>Ecdysozoa</taxon>
        <taxon>Nematoda</taxon>
        <taxon>Chromadorea</taxon>
        <taxon>Rhabditida</taxon>
        <taxon>Tylenchina</taxon>
        <taxon>Tylenchomorpha</taxon>
        <taxon>Sphaerularioidea</taxon>
        <taxon>Anguinidae</taxon>
        <taxon>Anguininae</taxon>
        <taxon>Ditylenchus</taxon>
    </lineage>
</organism>
<keyword evidence="3" id="KW-1185">Reference proteome</keyword>
<evidence type="ECO:0000256" key="1">
    <source>
        <dbReference type="SAM" id="Phobius"/>
    </source>
</evidence>
<keyword evidence="1" id="KW-0812">Transmembrane</keyword>
<proteinExistence type="predicted"/>
<keyword evidence="1" id="KW-1133">Transmembrane helix</keyword>
<feature type="transmembrane region" description="Helical" evidence="1">
    <location>
        <begin position="48"/>
        <end position="68"/>
    </location>
</feature>